<dbReference type="InterPro" id="IPR012551">
    <property type="entry name" value="DUF1707_SHOCT-like"/>
</dbReference>
<dbReference type="RefSeq" id="WP_345344910.1">
    <property type="nucleotide sequence ID" value="NZ_BAABFB010000036.1"/>
</dbReference>
<evidence type="ECO:0000256" key="1">
    <source>
        <dbReference type="SAM" id="Phobius"/>
    </source>
</evidence>
<dbReference type="EMBL" id="BAABFB010000036">
    <property type="protein sequence ID" value="GAA4478911.1"/>
    <property type="molecule type" value="Genomic_DNA"/>
</dbReference>
<accession>A0ABP8P2T3</accession>
<sequence length="189" mass="20030">MTDNPDLRIGTVEREQAVELLTRHLGDGRLTVAEFDDRCALVARARTSRDLAALFADLPSATAPRRRRGLLAWSLVPASALVVGLWFVFDAVGLGMWYVPIALVVAVGAGLVYVARRGRARVVVPAFLSVAGPGPQPASARSGPNPTLVPFALAVLAPALVIRQPVLLLAAVGFVVYSVVMAIDNRGSR</sequence>
<organism evidence="3 4">
    <name type="scientific">Rhodococcus olei</name>
    <dbReference type="NCBI Taxonomy" id="2161675"/>
    <lineage>
        <taxon>Bacteria</taxon>
        <taxon>Bacillati</taxon>
        <taxon>Actinomycetota</taxon>
        <taxon>Actinomycetes</taxon>
        <taxon>Mycobacteriales</taxon>
        <taxon>Nocardiaceae</taxon>
        <taxon>Rhodococcus</taxon>
    </lineage>
</organism>
<protein>
    <recommendedName>
        <fullName evidence="2">DUF1707 domain-containing protein</fullName>
    </recommendedName>
</protein>
<dbReference type="Proteomes" id="UP001501183">
    <property type="component" value="Unassembled WGS sequence"/>
</dbReference>
<keyword evidence="1" id="KW-0812">Transmembrane</keyword>
<evidence type="ECO:0000259" key="2">
    <source>
        <dbReference type="Pfam" id="PF08044"/>
    </source>
</evidence>
<feature type="transmembrane region" description="Helical" evidence="1">
    <location>
        <begin position="166"/>
        <end position="183"/>
    </location>
</feature>
<reference evidence="4" key="1">
    <citation type="journal article" date="2019" name="Int. J. Syst. Evol. Microbiol.">
        <title>The Global Catalogue of Microorganisms (GCM) 10K type strain sequencing project: providing services to taxonomists for standard genome sequencing and annotation.</title>
        <authorList>
            <consortium name="The Broad Institute Genomics Platform"/>
            <consortium name="The Broad Institute Genome Sequencing Center for Infectious Disease"/>
            <person name="Wu L."/>
            <person name="Ma J."/>
        </authorList>
    </citation>
    <scope>NUCLEOTIDE SEQUENCE [LARGE SCALE GENOMIC DNA]</scope>
    <source>
        <strain evidence="4">JCM 32206</strain>
    </source>
</reference>
<keyword evidence="4" id="KW-1185">Reference proteome</keyword>
<feature type="domain" description="DUF1707" evidence="2">
    <location>
        <begin position="7"/>
        <end position="59"/>
    </location>
</feature>
<gene>
    <name evidence="3" type="ORF">GCM10023094_23270</name>
</gene>
<proteinExistence type="predicted"/>
<evidence type="ECO:0000313" key="3">
    <source>
        <dbReference type="EMBL" id="GAA4478911.1"/>
    </source>
</evidence>
<comment type="caution">
    <text evidence="3">The sequence shown here is derived from an EMBL/GenBank/DDBJ whole genome shotgun (WGS) entry which is preliminary data.</text>
</comment>
<evidence type="ECO:0000313" key="4">
    <source>
        <dbReference type="Proteomes" id="UP001501183"/>
    </source>
</evidence>
<feature type="transmembrane region" description="Helical" evidence="1">
    <location>
        <begin position="95"/>
        <end position="115"/>
    </location>
</feature>
<dbReference type="Pfam" id="PF08044">
    <property type="entry name" value="DUF1707"/>
    <property type="match status" value="1"/>
</dbReference>
<feature type="transmembrane region" description="Helical" evidence="1">
    <location>
        <begin position="70"/>
        <end position="89"/>
    </location>
</feature>
<keyword evidence="1" id="KW-1133">Transmembrane helix</keyword>
<keyword evidence="1" id="KW-0472">Membrane</keyword>
<name>A0ABP8P2T3_9NOCA</name>